<keyword evidence="2" id="KW-0732">Signal</keyword>
<feature type="compositionally biased region" description="Basic and acidic residues" evidence="1">
    <location>
        <begin position="40"/>
        <end position="52"/>
    </location>
</feature>
<feature type="signal peptide" evidence="2">
    <location>
        <begin position="1"/>
        <end position="27"/>
    </location>
</feature>
<accession>A0A837DC16</accession>
<reference evidence="3 4" key="1">
    <citation type="submission" date="2014-10" db="EMBL/GenBank/DDBJ databases">
        <title>Genome sequence of Micropolyspora internatus JCM3315.</title>
        <authorList>
            <person name="Shin S.-K."/>
            <person name="Yi H."/>
        </authorList>
    </citation>
    <scope>NUCLEOTIDE SEQUENCE [LARGE SCALE GENOMIC DNA]</scope>
    <source>
        <strain evidence="3 4">JCM 3315</strain>
    </source>
</reference>
<dbReference type="RefSeq" id="WP_012795724.1">
    <property type="nucleotide sequence ID" value="NZ_CALJZO010000074.1"/>
</dbReference>
<comment type="caution">
    <text evidence="3">The sequence shown here is derived from an EMBL/GenBank/DDBJ whole genome shotgun (WGS) entry which is preliminary data.</text>
</comment>
<dbReference type="EMBL" id="JRZE01000003">
    <property type="protein sequence ID" value="KHF44922.1"/>
    <property type="molecule type" value="Genomic_DNA"/>
</dbReference>
<name>A0A837DC16_9PSEU</name>
<feature type="region of interest" description="Disordered" evidence="1">
    <location>
        <begin position="27"/>
        <end position="63"/>
    </location>
</feature>
<feature type="chain" id="PRO_5032960101" evidence="2">
    <location>
        <begin position="28"/>
        <end position="96"/>
    </location>
</feature>
<evidence type="ECO:0000313" key="3">
    <source>
        <dbReference type="EMBL" id="KHF44922.1"/>
    </source>
</evidence>
<dbReference type="Proteomes" id="UP000030848">
    <property type="component" value="Unassembled WGS sequence"/>
</dbReference>
<dbReference type="AlphaFoldDB" id="A0A837DC16"/>
<evidence type="ECO:0000313" key="4">
    <source>
        <dbReference type="Proteomes" id="UP000030848"/>
    </source>
</evidence>
<organism evidence="3 4">
    <name type="scientific">Saccharomonospora viridis</name>
    <dbReference type="NCBI Taxonomy" id="1852"/>
    <lineage>
        <taxon>Bacteria</taxon>
        <taxon>Bacillati</taxon>
        <taxon>Actinomycetota</taxon>
        <taxon>Actinomycetes</taxon>
        <taxon>Pseudonocardiales</taxon>
        <taxon>Pseudonocardiaceae</taxon>
        <taxon>Saccharomonospora</taxon>
    </lineage>
</organism>
<proteinExistence type="predicted"/>
<sequence length="96" mass="9869">MTPIRRVLASALLTATALTVGAGIAQAAAPEAATAPGDTVRTEQVDRDRQGPEGETTQADDAETAMEVLRILLGPSSPLGDMLELDLEGLEGVLLS</sequence>
<feature type="compositionally biased region" description="Low complexity" evidence="1">
    <location>
        <begin position="27"/>
        <end position="39"/>
    </location>
</feature>
<evidence type="ECO:0000256" key="2">
    <source>
        <dbReference type="SAM" id="SignalP"/>
    </source>
</evidence>
<evidence type="ECO:0000256" key="1">
    <source>
        <dbReference type="SAM" id="MobiDB-lite"/>
    </source>
</evidence>
<gene>
    <name evidence="3" type="ORF">MINT15_18040</name>
</gene>
<protein>
    <submittedName>
        <fullName evidence="3">Uncharacterized protein</fullName>
    </submittedName>
</protein>